<feature type="transmembrane region" description="Helical" evidence="7">
    <location>
        <begin position="265"/>
        <end position="282"/>
    </location>
</feature>
<feature type="transmembrane region" description="Helical" evidence="7">
    <location>
        <begin position="174"/>
        <end position="196"/>
    </location>
</feature>
<evidence type="ECO:0000256" key="4">
    <source>
        <dbReference type="ARBA" id="ARBA00022692"/>
    </source>
</evidence>
<dbReference type="PANTHER" id="PTHR42920:SF15">
    <property type="entry name" value="MEMBRANE PROTEIN"/>
    <property type="match status" value="1"/>
</dbReference>
<organism evidence="9 10">
    <name type="scientific">Paenibacillus oryzisoli</name>
    <dbReference type="NCBI Taxonomy" id="1850517"/>
    <lineage>
        <taxon>Bacteria</taxon>
        <taxon>Bacillati</taxon>
        <taxon>Bacillota</taxon>
        <taxon>Bacilli</taxon>
        <taxon>Bacillales</taxon>
        <taxon>Paenibacillaceae</taxon>
        <taxon>Paenibacillus</taxon>
    </lineage>
</organism>
<evidence type="ECO:0000256" key="6">
    <source>
        <dbReference type="ARBA" id="ARBA00023136"/>
    </source>
</evidence>
<feature type="transmembrane region" description="Helical" evidence="7">
    <location>
        <begin position="151"/>
        <end position="167"/>
    </location>
</feature>
<evidence type="ECO:0000256" key="5">
    <source>
        <dbReference type="ARBA" id="ARBA00022989"/>
    </source>
</evidence>
<protein>
    <submittedName>
        <fullName evidence="9">Transporter</fullName>
    </submittedName>
</protein>
<dbReference type="STRING" id="1850517.A8708_13430"/>
<feature type="transmembrane region" description="Helical" evidence="7">
    <location>
        <begin position="208"/>
        <end position="228"/>
    </location>
</feature>
<keyword evidence="6 7" id="KW-0472">Membrane</keyword>
<feature type="transmembrane region" description="Helical" evidence="7">
    <location>
        <begin position="120"/>
        <end position="139"/>
    </location>
</feature>
<dbReference type="GO" id="GO:0005886">
    <property type="term" value="C:plasma membrane"/>
    <property type="evidence" value="ECO:0007669"/>
    <property type="project" value="UniProtKB-SubCell"/>
</dbReference>
<gene>
    <name evidence="9" type="ORF">A8708_13430</name>
</gene>
<accession>A0A197ZZM8</accession>
<keyword evidence="10" id="KW-1185">Reference proteome</keyword>
<feature type="transmembrane region" description="Helical" evidence="7">
    <location>
        <begin position="29"/>
        <end position="50"/>
    </location>
</feature>
<comment type="similarity">
    <text evidence="2">Belongs to the EamA transporter family.</text>
</comment>
<dbReference type="InterPro" id="IPR051258">
    <property type="entry name" value="Diverse_Substrate_Transporter"/>
</dbReference>
<keyword evidence="4 7" id="KW-0812">Transmembrane</keyword>
<dbReference type="InterPro" id="IPR037185">
    <property type="entry name" value="EmrE-like"/>
</dbReference>
<evidence type="ECO:0000256" key="2">
    <source>
        <dbReference type="ARBA" id="ARBA00007362"/>
    </source>
</evidence>
<dbReference type="Pfam" id="PF00892">
    <property type="entry name" value="EamA"/>
    <property type="match status" value="2"/>
</dbReference>
<feature type="domain" description="EamA" evidence="8">
    <location>
        <begin position="5"/>
        <end position="134"/>
    </location>
</feature>
<dbReference type="AlphaFoldDB" id="A0A197ZZM8"/>
<evidence type="ECO:0000256" key="1">
    <source>
        <dbReference type="ARBA" id="ARBA00004651"/>
    </source>
</evidence>
<feature type="transmembrane region" description="Helical" evidence="7">
    <location>
        <begin position="62"/>
        <end position="84"/>
    </location>
</feature>
<sequence length="293" mass="31999">MSEWILVMTSLLWAGNFVAGKFTAGHAPVIILAELRYGIAVVVMIPYIWIMERRLLPVRQAVPALIGMGLTGVALFTVFMFWALERTSATNIGLLSTLNPIAIACISYMLLGEKLTMRQAVGMVVSIGGVLLVITHGEWDRFLGLQFNKGDLLMLAAVAVWGLYTVIARNAMKYMTPIASALWSGIFGFLLLLPFTGKSITFIEVSPAFWGAILYIGIGATALAMVLWNIGVHRVGGTRAGIFLNLNPIFTAILAYLFLGESMNGAQWIGTLVVIGGMLIFSRNQVRKLVKER</sequence>
<reference evidence="9 10" key="1">
    <citation type="submission" date="2016-05" db="EMBL/GenBank/DDBJ databases">
        <title>Paenibacillus sp. 1ZS3-15 nov., isolated from the rhizosphere soil.</title>
        <authorList>
            <person name="Zhang X.X."/>
            <person name="Zhang J."/>
        </authorList>
    </citation>
    <scope>NUCLEOTIDE SEQUENCE [LARGE SCALE GENOMIC DNA]</scope>
    <source>
        <strain evidence="9 10">1ZS3-15</strain>
    </source>
</reference>
<dbReference type="OrthoDB" id="9805239at2"/>
<evidence type="ECO:0000256" key="7">
    <source>
        <dbReference type="SAM" id="Phobius"/>
    </source>
</evidence>
<feature type="transmembrane region" description="Helical" evidence="7">
    <location>
        <begin position="240"/>
        <end position="259"/>
    </location>
</feature>
<keyword evidence="3" id="KW-1003">Cell membrane</keyword>
<comment type="subcellular location">
    <subcellularLocation>
        <location evidence="1">Cell membrane</location>
        <topology evidence="1">Multi-pass membrane protein</topology>
    </subcellularLocation>
</comment>
<proteinExistence type="inferred from homology"/>
<dbReference type="SUPFAM" id="SSF103481">
    <property type="entry name" value="Multidrug resistance efflux transporter EmrE"/>
    <property type="match status" value="2"/>
</dbReference>
<dbReference type="PANTHER" id="PTHR42920">
    <property type="entry name" value="OS03G0707200 PROTEIN-RELATED"/>
    <property type="match status" value="1"/>
</dbReference>
<feature type="transmembrane region" description="Helical" evidence="7">
    <location>
        <begin position="90"/>
        <end position="111"/>
    </location>
</feature>
<evidence type="ECO:0000256" key="3">
    <source>
        <dbReference type="ARBA" id="ARBA00022475"/>
    </source>
</evidence>
<dbReference type="RefSeq" id="WP_068669961.1">
    <property type="nucleotide sequence ID" value="NZ_LYPB01000090.1"/>
</dbReference>
<dbReference type="EMBL" id="LYPB01000090">
    <property type="protein sequence ID" value="OAS14390.1"/>
    <property type="molecule type" value="Genomic_DNA"/>
</dbReference>
<evidence type="ECO:0000259" key="8">
    <source>
        <dbReference type="Pfam" id="PF00892"/>
    </source>
</evidence>
<comment type="caution">
    <text evidence="9">The sequence shown here is derived from an EMBL/GenBank/DDBJ whole genome shotgun (WGS) entry which is preliminary data.</text>
</comment>
<feature type="domain" description="EamA" evidence="8">
    <location>
        <begin position="149"/>
        <end position="282"/>
    </location>
</feature>
<name>A0A197ZZM8_9BACL</name>
<dbReference type="Proteomes" id="UP000078454">
    <property type="component" value="Unassembled WGS sequence"/>
</dbReference>
<keyword evidence="5 7" id="KW-1133">Transmembrane helix</keyword>
<dbReference type="InterPro" id="IPR000620">
    <property type="entry name" value="EamA_dom"/>
</dbReference>
<evidence type="ECO:0000313" key="9">
    <source>
        <dbReference type="EMBL" id="OAS14390.1"/>
    </source>
</evidence>
<evidence type="ECO:0000313" key="10">
    <source>
        <dbReference type="Proteomes" id="UP000078454"/>
    </source>
</evidence>